<dbReference type="RefSeq" id="WP_091710043.1">
    <property type="nucleotide sequence ID" value="NZ_FNCA01000005.1"/>
</dbReference>
<feature type="transmembrane region" description="Helical" evidence="1">
    <location>
        <begin position="12"/>
        <end position="34"/>
    </location>
</feature>
<organism evidence="2 3">
    <name type="scientific">Methanolobus vulcani</name>
    <dbReference type="NCBI Taxonomy" id="38026"/>
    <lineage>
        <taxon>Archaea</taxon>
        <taxon>Methanobacteriati</taxon>
        <taxon>Methanobacteriota</taxon>
        <taxon>Stenosarchaea group</taxon>
        <taxon>Methanomicrobia</taxon>
        <taxon>Methanosarcinales</taxon>
        <taxon>Methanosarcinaceae</taxon>
        <taxon>Methanolobus</taxon>
    </lineage>
</organism>
<keyword evidence="1" id="KW-0812">Transmembrane</keyword>
<keyword evidence="3" id="KW-1185">Reference proteome</keyword>
<comment type="caution">
    <text evidence="2">The sequence shown here is derived from an EMBL/GenBank/DDBJ whole genome shotgun (WGS) entry which is preliminary data.</text>
</comment>
<gene>
    <name evidence="2" type="ORF">SAMN04488589_1702</name>
</gene>
<keyword evidence="1" id="KW-0472">Membrane</keyword>
<dbReference type="EMBL" id="FNCA01000005">
    <property type="protein sequence ID" value="SDF92767.1"/>
    <property type="molecule type" value="Genomic_DNA"/>
</dbReference>
<keyword evidence="1" id="KW-1133">Transmembrane helix</keyword>
<protein>
    <submittedName>
        <fullName evidence="2">Uncharacterized protein</fullName>
    </submittedName>
</protein>
<accession>A0A7Z7AWX8</accession>
<evidence type="ECO:0000256" key="1">
    <source>
        <dbReference type="SAM" id="Phobius"/>
    </source>
</evidence>
<name>A0A7Z7AWX8_9EURY</name>
<proteinExistence type="predicted"/>
<evidence type="ECO:0000313" key="2">
    <source>
        <dbReference type="EMBL" id="SDF92767.1"/>
    </source>
</evidence>
<dbReference type="OrthoDB" id="140588at2157"/>
<sequence>MSEDAEKKNWMMEAFDIIFIFVLAFICLVVPTQIQGSVLVGWSETGAIQFVWDPVGFFSLLGVIIAFFVIMLYHSVSHYKY</sequence>
<dbReference type="AlphaFoldDB" id="A0A7Z7AWX8"/>
<evidence type="ECO:0000313" key="3">
    <source>
        <dbReference type="Proteomes" id="UP000199259"/>
    </source>
</evidence>
<dbReference type="Proteomes" id="UP000199259">
    <property type="component" value="Unassembled WGS sequence"/>
</dbReference>
<reference evidence="2 3" key="1">
    <citation type="submission" date="2016-10" db="EMBL/GenBank/DDBJ databases">
        <authorList>
            <person name="Varghese N."/>
            <person name="Submissions S."/>
        </authorList>
    </citation>
    <scope>NUCLEOTIDE SEQUENCE [LARGE SCALE GENOMIC DNA]</scope>
    <source>
        <strain evidence="2 3">PL 12/M</strain>
    </source>
</reference>
<feature type="transmembrane region" description="Helical" evidence="1">
    <location>
        <begin position="54"/>
        <end position="73"/>
    </location>
</feature>